<sequence length="301" mass="31559">MLGSGFNPIAGFDPGRMPGQPAPQNAGFNPRDGRDLGPAPPIMTRPGAAIPALMPSQWPTGAPTSTYQPAIAAPPPAAPAQVPFYGIQRPQAPAAPAPAPFSFPTPAAIATAISGTLVTTQPTPPPDNLPLKPPPGTLPPIIHQITWPPTTGTTITTGTTTTVTPSTGTALTLPGRPNPTTAFPPPNHLKIRILHTSLQPWTIPSPSSTPIPITELWVPESLTIRSFLHLLGRTPPERTIIYEVSAGGNGKLYKGLEVHGYMPGVLDKTLKSVGWDASRSGRVGERGHRGEEGKVLEEGIW</sequence>
<organism evidence="2 3">
    <name type="scientific">Podospora aff. communis PSN243</name>
    <dbReference type="NCBI Taxonomy" id="3040156"/>
    <lineage>
        <taxon>Eukaryota</taxon>
        <taxon>Fungi</taxon>
        <taxon>Dikarya</taxon>
        <taxon>Ascomycota</taxon>
        <taxon>Pezizomycotina</taxon>
        <taxon>Sordariomycetes</taxon>
        <taxon>Sordariomycetidae</taxon>
        <taxon>Sordariales</taxon>
        <taxon>Podosporaceae</taxon>
        <taxon>Podospora</taxon>
    </lineage>
</organism>
<dbReference type="Proteomes" id="UP001321760">
    <property type="component" value="Unassembled WGS sequence"/>
</dbReference>
<comment type="caution">
    <text evidence="2">The sequence shown here is derived from an EMBL/GenBank/DDBJ whole genome shotgun (WGS) entry which is preliminary data.</text>
</comment>
<evidence type="ECO:0000313" key="3">
    <source>
        <dbReference type="Proteomes" id="UP001321760"/>
    </source>
</evidence>
<gene>
    <name evidence="2" type="ORF">QBC34DRAFT_496784</name>
</gene>
<evidence type="ECO:0000256" key="1">
    <source>
        <dbReference type="SAM" id="MobiDB-lite"/>
    </source>
</evidence>
<reference evidence="2" key="2">
    <citation type="submission" date="2023-05" db="EMBL/GenBank/DDBJ databases">
        <authorList>
            <consortium name="Lawrence Berkeley National Laboratory"/>
            <person name="Steindorff A."/>
            <person name="Hensen N."/>
            <person name="Bonometti L."/>
            <person name="Westerberg I."/>
            <person name="Brannstrom I.O."/>
            <person name="Guillou S."/>
            <person name="Cros-Aarteil S."/>
            <person name="Calhoun S."/>
            <person name="Haridas S."/>
            <person name="Kuo A."/>
            <person name="Mondo S."/>
            <person name="Pangilinan J."/>
            <person name="Riley R."/>
            <person name="Labutti K."/>
            <person name="Andreopoulos B."/>
            <person name="Lipzen A."/>
            <person name="Chen C."/>
            <person name="Yanf M."/>
            <person name="Daum C."/>
            <person name="Ng V."/>
            <person name="Clum A."/>
            <person name="Ohm R."/>
            <person name="Martin F."/>
            <person name="Silar P."/>
            <person name="Natvig D."/>
            <person name="Lalanne C."/>
            <person name="Gautier V."/>
            <person name="Ament-Velasquez S.L."/>
            <person name="Kruys A."/>
            <person name="Hutchinson M.I."/>
            <person name="Powell A.J."/>
            <person name="Barry K."/>
            <person name="Miller A.N."/>
            <person name="Grigoriev I.V."/>
            <person name="Debuchy R."/>
            <person name="Gladieux P."/>
            <person name="Thoren M.H."/>
            <person name="Johannesson H."/>
        </authorList>
    </citation>
    <scope>NUCLEOTIDE SEQUENCE</scope>
    <source>
        <strain evidence="2">PSN243</strain>
    </source>
</reference>
<reference evidence="2" key="1">
    <citation type="journal article" date="2023" name="Mol. Phylogenet. Evol.">
        <title>Genome-scale phylogeny and comparative genomics of the fungal order Sordariales.</title>
        <authorList>
            <person name="Hensen N."/>
            <person name="Bonometti L."/>
            <person name="Westerberg I."/>
            <person name="Brannstrom I.O."/>
            <person name="Guillou S."/>
            <person name="Cros-Aarteil S."/>
            <person name="Calhoun S."/>
            <person name="Haridas S."/>
            <person name="Kuo A."/>
            <person name="Mondo S."/>
            <person name="Pangilinan J."/>
            <person name="Riley R."/>
            <person name="LaButti K."/>
            <person name="Andreopoulos B."/>
            <person name="Lipzen A."/>
            <person name="Chen C."/>
            <person name="Yan M."/>
            <person name="Daum C."/>
            <person name="Ng V."/>
            <person name="Clum A."/>
            <person name="Steindorff A."/>
            <person name="Ohm R.A."/>
            <person name="Martin F."/>
            <person name="Silar P."/>
            <person name="Natvig D.O."/>
            <person name="Lalanne C."/>
            <person name="Gautier V."/>
            <person name="Ament-Velasquez S.L."/>
            <person name="Kruys A."/>
            <person name="Hutchinson M.I."/>
            <person name="Powell A.J."/>
            <person name="Barry K."/>
            <person name="Miller A.N."/>
            <person name="Grigoriev I.V."/>
            <person name="Debuchy R."/>
            <person name="Gladieux P."/>
            <person name="Hiltunen Thoren M."/>
            <person name="Johannesson H."/>
        </authorList>
    </citation>
    <scope>NUCLEOTIDE SEQUENCE</scope>
    <source>
        <strain evidence="2">PSN243</strain>
    </source>
</reference>
<feature type="region of interest" description="Disordered" evidence="1">
    <location>
        <begin position="152"/>
        <end position="178"/>
    </location>
</feature>
<dbReference type="EMBL" id="MU865956">
    <property type="protein sequence ID" value="KAK4446483.1"/>
    <property type="molecule type" value="Genomic_DNA"/>
</dbReference>
<name>A0AAV9GDG5_9PEZI</name>
<accession>A0AAV9GDG5</accession>
<protein>
    <submittedName>
        <fullName evidence="2">Uncharacterized protein</fullName>
    </submittedName>
</protein>
<proteinExistence type="predicted"/>
<feature type="compositionally biased region" description="Low complexity" evidence="1">
    <location>
        <begin position="152"/>
        <end position="172"/>
    </location>
</feature>
<feature type="region of interest" description="Disordered" evidence="1">
    <location>
        <begin position="1"/>
        <end position="62"/>
    </location>
</feature>
<dbReference type="AlphaFoldDB" id="A0AAV9GDG5"/>
<keyword evidence="3" id="KW-1185">Reference proteome</keyword>
<evidence type="ECO:0000313" key="2">
    <source>
        <dbReference type="EMBL" id="KAK4446483.1"/>
    </source>
</evidence>